<dbReference type="OrthoDB" id="109255at2"/>
<feature type="transmembrane region" description="Helical" evidence="1">
    <location>
        <begin position="334"/>
        <end position="353"/>
    </location>
</feature>
<evidence type="ECO:0000256" key="1">
    <source>
        <dbReference type="SAM" id="Phobius"/>
    </source>
</evidence>
<dbReference type="Proteomes" id="UP000182409">
    <property type="component" value="Unassembled WGS sequence"/>
</dbReference>
<reference evidence="2 3" key="1">
    <citation type="submission" date="2016-10" db="EMBL/GenBank/DDBJ databases">
        <authorList>
            <person name="de Groot N.N."/>
        </authorList>
    </citation>
    <scope>NUCLEOTIDE SEQUENCE [LARGE SCALE GENOMIC DNA]</scope>
    <source>
        <strain evidence="2 3">AB35.6</strain>
    </source>
</reference>
<dbReference type="RefSeq" id="WP_074655374.1">
    <property type="nucleotide sequence ID" value="NZ_FNSD01000001.1"/>
</dbReference>
<keyword evidence="1" id="KW-0472">Membrane</keyword>
<evidence type="ECO:0000313" key="3">
    <source>
        <dbReference type="Proteomes" id="UP000182409"/>
    </source>
</evidence>
<feature type="transmembrane region" description="Helical" evidence="1">
    <location>
        <begin position="29"/>
        <end position="48"/>
    </location>
</feature>
<protein>
    <submittedName>
        <fullName evidence="2">Uncharacterized protein</fullName>
    </submittedName>
</protein>
<dbReference type="AlphaFoldDB" id="A0A1H4T437"/>
<feature type="transmembrane region" description="Helical" evidence="1">
    <location>
        <begin position="105"/>
        <end position="126"/>
    </location>
</feature>
<feature type="transmembrane region" description="Helical" evidence="1">
    <location>
        <begin position="221"/>
        <end position="244"/>
    </location>
</feature>
<keyword evidence="1" id="KW-1133">Transmembrane helix</keyword>
<organism evidence="2 3">
    <name type="scientific">Terriglobus roseus</name>
    <dbReference type="NCBI Taxonomy" id="392734"/>
    <lineage>
        <taxon>Bacteria</taxon>
        <taxon>Pseudomonadati</taxon>
        <taxon>Acidobacteriota</taxon>
        <taxon>Terriglobia</taxon>
        <taxon>Terriglobales</taxon>
        <taxon>Acidobacteriaceae</taxon>
        <taxon>Terriglobus</taxon>
    </lineage>
</organism>
<feature type="transmembrane region" description="Helical" evidence="1">
    <location>
        <begin position="265"/>
        <end position="284"/>
    </location>
</feature>
<name>A0A1H4T437_9BACT</name>
<feature type="transmembrane region" description="Helical" evidence="1">
    <location>
        <begin position="359"/>
        <end position="377"/>
    </location>
</feature>
<keyword evidence="1" id="KW-0812">Transmembrane</keyword>
<feature type="transmembrane region" description="Helical" evidence="1">
    <location>
        <begin position="138"/>
        <end position="157"/>
    </location>
</feature>
<dbReference type="EMBL" id="FNSD01000001">
    <property type="protein sequence ID" value="SEC51235.1"/>
    <property type="molecule type" value="Genomic_DNA"/>
</dbReference>
<gene>
    <name evidence="2" type="ORF">SAMN05443244_3642</name>
</gene>
<sequence length="517" mass="55693">MATITLLSEVNRQKRGRATKDIPSARPQVAWILLCWALAFALLGYHPFAEDGGIYATGVTLRLHPELFPTERNLPHSFAIAHTSQSLFVPALAGLIRVLNLPQDWAMLLIFAVSLLATLLAAGSLARVLFPSVRSQRWAVLLLAVALGLPVAGTSLYLADPYLTARSLWTPLVLYGLSLLLRSRRWSALLCLAVAAPLHPLMTVWAALLFAAVIARRSARPALGIVGLAAFALMAMAAVQVLAPADPTAVRAASLSRGYWFLARWEWYELVGLIAAPVLLVYFARPSAMHSPNASSSRDLAFATAAVAGIAAAGSILLIHPGNTSLLLARMQPLRLLHPVYLVFVILAGGLLGDLSRRLRWMPAIACLVTAAGLLFMQRGIYGHSGQWEMPGAVPRNAYERAFLWVRSNTPVDAVFAADADYTDTPSEDAQMFRAVARRTVLPDQAKDGGVASVVPALAEAWQRGSSLQTGFATASDAERLSRVRALGATWMLLPATASTRFACPFQNEAAKVCRLP</sequence>
<feature type="transmembrane region" description="Helical" evidence="1">
    <location>
        <begin position="188"/>
        <end position="215"/>
    </location>
</feature>
<evidence type="ECO:0000313" key="2">
    <source>
        <dbReference type="EMBL" id="SEC51235.1"/>
    </source>
</evidence>
<accession>A0A1H4T437</accession>
<feature type="transmembrane region" description="Helical" evidence="1">
    <location>
        <begin position="300"/>
        <end position="322"/>
    </location>
</feature>
<proteinExistence type="predicted"/>